<dbReference type="PANTHER" id="PTHR47235:SF1">
    <property type="entry name" value="BLR6548 PROTEIN"/>
    <property type="match status" value="1"/>
</dbReference>
<dbReference type="Pfam" id="PF13458">
    <property type="entry name" value="Peripla_BP_6"/>
    <property type="match status" value="1"/>
</dbReference>
<comment type="similarity">
    <text evidence="1">Belongs to the leucine-binding protein family.</text>
</comment>
<dbReference type="PANTHER" id="PTHR47235">
    <property type="entry name" value="BLR6548 PROTEIN"/>
    <property type="match status" value="1"/>
</dbReference>
<sequence>MAQTLRIGQSLSDMPDSYKISASIAYTTDALVAAVNARGGIQGVPIELVTLKDDGSVEDYARNVQRLLTEDKVLAVINCIGDRRCIEAQKRVVAQDAALVGTFSGAPELRGSPAHVFPVRASYAAEAEALARQLATMGTQSVVVLSDGASLPAKARALAEALEMRAVASRTIEVAPTKASMGKAIEALEANPPSVLLLDLTAPSVVVLGDIVLHDKPRLPAVIASLSDASLALSIGTFRGKTFGFTTVVPNPESLSSALASQFRSDISEHAYGMTHPGLEAYLNLRVVLDALGRSERPASRRALRERLARTETMVIGELEVAPSGQLPGGGARVGLGVLSARGVILE</sequence>
<dbReference type="EMBL" id="JAEKFT010000022">
    <property type="protein sequence ID" value="MBT0962957.1"/>
    <property type="molecule type" value="Genomic_DNA"/>
</dbReference>
<evidence type="ECO:0000313" key="4">
    <source>
        <dbReference type="EMBL" id="MBT0962957.1"/>
    </source>
</evidence>
<evidence type="ECO:0000256" key="2">
    <source>
        <dbReference type="ARBA" id="ARBA00022729"/>
    </source>
</evidence>
<evidence type="ECO:0000313" key="5">
    <source>
        <dbReference type="Proteomes" id="UP000694660"/>
    </source>
</evidence>
<comment type="caution">
    <text evidence="4">The sequence shown here is derived from an EMBL/GenBank/DDBJ whole genome shotgun (WGS) entry which is preliminary data.</text>
</comment>
<evidence type="ECO:0000259" key="3">
    <source>
        <dbReference type="Pfam" id="PF13458"/>
    </source>
</evidence>
<dbReference type="Gene3D" id="3.40.50.2300">
    <property type="match status" value="2"/>
</dbReference>
<name>A0A944DEQ5_DENI1</name>
<dbReference type="AlphaFoldDB" id="A0A944DEQ5"/>
<dbReference type="Proteomes" id="UP000694660">
    <property type="component" value="Unassembled WGS sequence"/>
</dbReference>
<keyword evidence="2" id="KW-0732">Signal</keyword>
<reference evidence="5" key="1">
    <citation type="journal article" date="2022" name="ISME J.">
        <title>Genetic and phylogenetic analysis of dissimilatory iodate-reducing bacteria identifies potential niches across the world's oceans.</title>
        <authorList>
            <person name="Reyes-Umana V."/>
            <person name="Henning Z."/>
            <person name="Lee K."/>
            <person name="Barnum T.P."/>
            <person name="Coates J.D."/>
        </authorList>
    </citation>
    <scope>NUCLEOTIDE SEQUENCE [LARGE SCALE GENOMIC DNA]</scope>
    <source>
        <strain evidence="5">IR12</strain>
    </source>
</reference>
<dbReference type="InterPro" id="IPR028081">
    <property type="entry name" value="Leu-bd"/>
</dbReference>
<keyword evidence="5" id="KW-1185">Reference proteome</keyword>
<evidence type="ECO:0000256" key="1">
    <source>
        <dbReference type="ARBA" id="ARBA00010062"/>
    </source>
</evidence>
<dbReference type="InterPro" id="IPR028082">
    <property type="entry name" value="Peripla_BP_I"/>
</dbReference>
<feature type="domain" description="Leucine-binding protein" evidence="3">
    <location>
        <begin position="22"/>
        <end position="309"/>
    </location>
</feature>
<organism evidence="4 5">
    <name type="scientific">Denitromonas iodatirespirans</name>
    <dbReference type="NCBI Taxonomy" id="2795389"/>
    <lineage>
        <taxon>Bacteria</taxon>
        <taxon>Pseudomonadati</taxon>
        <taxon>Pseudomonadota</taxon>
        <taxon>Betaproteobacteria</taxon>
        <taxon>Rhodocyclales</taxon>
        <taxon>Zoogloeaceae</taxon>
        <taxon>Denitromonas</taxon>
    </lineage>
</organism>
<dbReference type="RefSeq" id="WP_214362904.1">
    <property type="nucleotide sequence ID" value="NZ_JAEKFT010000022.1"/>
</dbReference>
<accession>A0A944DEQ5</accession>
<protein>
    <submittedName>
        <fullName evidence="4">ABC transporter substrate-binding protein</fullName>
    </submittedName>
</protein>
<dbReference type="SUPFAM" id="SSF53822">
    <property type="entry name" value="Periplasmic binding protein-like I"/>
    <property type="match status" value="1"/>
</dbReference>
<gene>
    <name evidence="4" type="ORF">I8J34_17375</name>
</gene>
<proteinExistence type="inferred from homology"/>